<dbReference type="InterPro" id="IPR009008">
    <property type="entry name" value="Val/Leu/Ile-tRNA-synth_edit"/>
</dbReference>
<gene>
    <name evidence="11 15" type="primary">valS</name>
    <name evidence="15" type="ORF">ERCICURV3402_045</name>
</gene>
<dbReference type="Gene3D" id="1.10.287.380">
    <property type="entry name" value="Valyl-tRNA synthetase, C-terminal domain"/>
    <property type="match status" value="1"/>
</dbReference>
<dbReference type="FunFam" id="3.90.740.10:FF:000004">
    <property type="entry name" value="Valine--tRNA ligase"/>
    <property type="match status" value="1"/>
</dbReference>
<keyword evidence="8 11" id="KW-0175">Coiled coil</keyword>
<dbReference type="PANTHER" id="PTHR11946">
    <property type="entry name" value="VALYL-TRNA SYNTHETASES"/>
    <property type="match status" value="1"/>
</dbReference>
<evidence type="ECO:0000313" key="16">
    <source>
        <dbReference type="Proteomes" id="UP000294441"/>
    </source>
</evidence>
<dbReference type="FunFam" id="3.40.50.620:FF:000032">
    <property type="entry name" value="Valine--tRNA ligase"/>
    <property type="match status" value="1"/>
</dbReference>
<comment type="catalytic activity">
    <reaction evidence="10 11">
        <text>tRNA(Val) + L-valine + ATP = L-valyl-tRNA(Val) + AMP + diphosphate</text>
        <dbReference type="Rhea" id="RHEA:10704"/>
        <dbReference type="Rhea" id="RHEA-COMP:9672"/>
        <dbReference type="Rhea" id="RHEA-COMP:9708"/>
        <dbReference type="ChEBI" id="CHEBI:30616"/>
        <dbReference type="ChEBI" id="CHEBI:33019"/>
        <dbReference type="ChEBI" id="CHEBI:57762"/>
        <dbReference type="ChEBI" id="CHEBI:78442"/>
        <dbReference type="ChEBI" id="CHEBI:78537"/>
        <dbReference type="ChEBI" id="CHEBI:456215"/>
        <dbReference type="EC" id="6.1.1.9"/>
    </reaction>
</comment>
<dbReference type="NCBIfam" id="TIGR00422">
    <property type="entry name" value="valS"/>
    <property type="match status" value="1"/>
</dbReference>
<dbReference type="SUPFAM" id="SSF46589">
    <property type="entry name" value="tRNA-binding arm"/>
    <property type="match status" value="1"/>
</dbReference>
<evidence type="ECO:0000256" key="2">
    <source>
        <dbReference type="ARBA" id="ARBA00011245"/>
    </source>
</evidence>
<evidence type="ECO:0000256" key="11">
    <source>
        <dbReference type="HAMAP-Rule" id="MF_02004"/>
    </source>
</evidence>
<evidence type="ECO:0000256" key="10">
    <source>
        <dbReference type="ARBA" id="ARBA00047552"/>
    </source>
</evidence>
<evidence type="ECO:0000256" key="7">
    <source>
        <dbReference type="ARBA" id="ARBA00022917"/>
    </source>
</evidence>
<evidence type="ECO:0000256" key="3">
    <source>
        <dbReference type="ARBA" id="ARBA00022490"/>
    </source>
</evidence>
<keyword evidence="5 11" id="KW-0547">Nucleotide-binding</keyword>
<dbReference type="InterPro" id="IPR013155">
    <property type="entry name" value="M/V/L/I-tRNA-synth_anticd-bd"/>
</dbReference>
<evidence type="ECO:0000256" key="5">
    <source>
        <dbReference type="ARBA" id="ARBA00022741"/>
    </source>
</evidence>
<dbReference type="EC" id="6.1.1.9" evidence="11"/>
<feature type="domain" description="Aminoacyl-tRNA synthetase class Ia" evidence="12">
    <location>
        <begin position="14"/>
        <end position="631"/>
    </location>
</feature>
<comment type="subcellular location">
    <subcellularLocation>
        <location evidence="1 11">Cytoplasm</location>
    </subcellularLocation>
</comment>
<evidence type="ECO:0000256" key="8">
    <source>
        <dbReference type="ARBA" id="ARBA00023054"/>
    </source>
</evidence>
<keyword evidence="9 11" id="KW-0030">Aminoacyl-tRNA synthetase</keyword>
<dbReference type="Gene3D" id="1.10.730.10">
    <property type="entry name" value="Isoleucyl-tRNA Synthetase, Domain 1"/>
    <property type="match status" value="1"/>
</dbReference>
<dbReference type="InterPro" id="IPR010978">
    <property type="entry name" value="tRNA-bd_arm"/>
</dbReference>
<keyword evidence="4 11" id="KW-0436">Ligase</keyword>
<dbReference type="Gene3D" id="3.40.50.620">
    <property type="entry name" value="HUPs"/>
    <property type="match status" value="2"/>
</dbReference>
<keyword evidence="6 11" id="KW-0067">ATP-binding</keyword>
<feature type="coiled-coil region" evidence="11">
    <location>
        <begin position="882"/>
        <end position="944"/>
    </location>
</feature>
<dbReference type="InterPro" id="IPR001412">
    <property type="entry name" value="aa-tRNA-synth_I_CS"/>
</dbReference>
<dbReference type="PANTHER" id="PTHR11946:SF93">
    <property type="entry name" value="VALINE--TRNA LIGASE, CHLOROPLASTIC_MITOCHONDRIAL 2"/>
    <property type="match status" value="1"/>
</dbReference>
<dbReference type="InterPro" id="IPR009080">
    <property type="entry name" value="tRNAsynth_Ia_anticodon-bd"/>
</dbReference>
<comment type="subunit">
    <text evidence="2 11">Monomer.</text>
</comment>
<proteinExistence type="inferred from homology"/>
<dbReference type="GO" id="GO:0002161">
    <property type="term" value="F:aminoacyl-tRNA deacylase activity"/>
    <property type="evidence" value="ECO:0007669"/>
    <property type="project" value="InterPro"/>
</dbReference>
<comment type="similarity">
    <text evidence="11">Belongs to the class-I aminoacyl-tRNA synthetase family. ValS type 1 subfamily.</text>
</comment>
<dbReference type="GeneID" id="66304324"/>
<sequence length="951" mass="110823">MDKTYNPKDIEQPIYEFWEKQGYFKPHGDITQENFCIIMPPPNITGVLHMGHAFQQTIMDIMIRYQRMQGKNTLWQTGTDHAGIATQIIVGKMISEEEGKNFQEYGRDSFVKKIWEWKKQASFSISQQMRRLGNSVDWERERFTMDEGSSAAVKEVFVRLYKDKLIYRRKRLVNWDTKLQTAISDLEVENIEKKGFIWHIRYMLSDGMQTNYGQKYITITTTRPETILGDTAVAVNPSDQRYQDLIGKSLIVPIVNRRIPIIADMHADQKKGTGCVKITPGHDFNDYNVGSRHKLPMLNILTLDGKIRDHAQVFDAEGKKSNIYDPTIPLEFRGLACKLARQEILKSLDILGLIDEIQPHYLTIPYSERSGVVIEPILTEQWYVHTEPLAKIAVEAVKNGKIRFVPKQYENMYFAWMNNIEDWCISRQLWWGHRIPAWYDQHGNYYVARSEQEARIENNLSLEIDLTQEEDVLDTWFSSSLWTFASLGWPLPTKALQTFHPTSILVSGFDIIFFWIARMIMLTMYCVKNSRGIPEIPFKTIYITGLIRDENGKKMSKSKGNVIDPLEMIDGISLSAMIKKRTEKIYKPKIIDKIRTITQKQFPHGIKPYGADALRFTLAALTSTGRDIHWDMKRLEGYRHFCNKLWNGSRFVLMNTEDKDCGFNNSDIILSNPDLWILDKFNHTVKAYHHAMENYRFDLVANILHTFTWHQFCNWYLEFTKIILSHGSETQLRGTRHTLVYILESLLRLAHPIIPFITESIWQRIKIIRNISDTTLMLQPIPKFSTRLIDEVAIKDIEWVKEAIIATRDLRKIVNLSPNQSLNLLIRSQNKDVLRRINQNLPLLKSLSRLDKLTLLKEGQDTSKTCSKLINDAELLIFNHHITDYSIEIDNLKKDITKLEITIKKINSKLKNQGFIAHAPSLIISQEQKRLRELEIEKDRLINKQIMILSL</sequence>
<comment type="domain">
    <text evidence="11">ValRS has two distinct active sites: one for aminoacylation and one for editing. The misactivated threonine is translocated from the active site to the editing site.</text>
</comment>
<dbReference type="GO" id="GO:0004832">
    <property type="term" value="F:valine-tRNA ligase activity"/>
    <property type="evidence" value="ECO:0007669"/>
    <property type="project" value="UniProtKB-UniRule"/>
</dbReference>
<dbReference type="Proteomes" id="UP000294441">
    <property type="component" value="Chromosome 1"/>
</dbReference>
<evidence type="ECO:0000313" key="15">
    <source>
        <dbReference type="EMBL" id="VFP81720.1"/>
    </source>
</evidence>
<reference evidence="15 16" key="1">
    <citation type="submission" date="2019-02" db="EMBL/GenBank/DDBJ databases">
        <authorList>
            <person name="Manzano-Marin A."/>
            <person name="Manzano-Marin A."/>
        </authorList>
    </citation>
    <scope>NUCLEOTIDE SEQUENCE [LARGE SCALE GENOMIC DNA]</scope>
    <source>
        <strain evidence="15 16">ErCicurvipes</strain>
    </source>
</reference>
<comment type="domain">
    <text evidence="11">The C-terminal coiled-coil domain is crucial for aminoacylation activity.</text>
</comment>
<dbReference type="NCBIfam" id="NF004349">
    <property type="entry name" value="PRK05729.1"/>
    <property type="match status" value="1"/>
</dbReference>
<dbReference type="InterPro" id="IPR002303">
    <property type="entry name" value="Valyl-tRNA_ligase"/>
</dbReference>
<dbReference type="HAMAP" id="MF_02004">
    <property type="entry name" value="Val_tRNA_synth_type1"/>
    <property type="match status" value="1"/>
</dbReference>
<dbReference type="SUPFAM" id="SSF47323">
    <property type="entry name" value="Anticodon-binding domain of a subclass of class I aminoacyl-tRNA synthetases"/>
    <property type="match status" value="1"/>
</dbReference>
<dbReference type="InterPro" id="IPR002300">
    <property type="entry name" value="aa-tRNA-synth_Ia"/>
</dbReference>
<dbReference type="CDD" id="cd07962">
    <property type="entry name" value="Anticodon_Ia_Val"/>
    <property type="match status" value="1"/>
</dbReference>
<dbReference type="InterPro" id="IPR019499">
    <property type="entry name" value="Val-tRNA_synth_tRNA-bd"/>
</dbReference>
<protein>
    <recommendedName>
        <fullName evidence="11">Valine--tRNA ligase</fullName>
        <ecNumber evidence="11">6.1.1.9</ecNumber>
    </recommendedName>
    <alternativeName>
        <fullName evidence="11">Valyl-tRNA synthetase</fullName>
        <shortName evidence="11">ValRS</shortName>
    </alternativeName>
</protein>
<dbReference type="FunFam" id="3.40.50.620:FF:000073">
    <property type="entry name" value="Valine--tRNA ligase"/>
    <property type="match status" value="1"/>
</dbReference>
<feature type="short sequence motif" description="'KMSKS' region" evidence="11">
    <location>
        <begin position="554"/>
        <end position="558"/>
    </location>
</feature>
<dbReference type="InterPro" id="IPR014729">
    <property type="entry name" value="Rossmann-like_a/b/a_fold"/>
</dbReference>
<dbReference type="InterPro" id="IPR037118">
    <property type="entry name" value="Val-tRNA_synth_C_sf"/>
</dbReference>
<dbReference type="CDD" id="cd00817">
    <property type="entry name" value="ValRS_core"/>
    <property type="match status" value="1"/>
</dbReference>
<dbReference type="AlphaFoldDB" id="A0A451D7A0"/>
<name>A0A451D7A0_9GAMM</name>
<dbReference type="Pfam" id="PF10458">
    <property type="entry name" value="Val_tRNA-synt_C"/>
    <property type="match status" value="1"/>
</dbReference>
<evidence type="ECO:0000256" key="6">
    <source>
        <dbReference type="ARBA" id="ARBA00022840"/>
    </source>
</evidence>
<keyword evidence="3 11" id="KW-0963">Cytoplasm</keyword>
<dbReference type="GO" id="GO:0006438">
    <property type="term" value="P:valyl-tRNA aminoacylation"/>
    <property type="evidence" value="ECO:0007669"/>
    <property type="project" value="UniProtKB-UniRule"/>
</dbReference>
<evidence type="ECO:0000259" key="13">
    <source>
        <dbReference type="Pfam" id="PF08264"/>
    </source>
</evidence>
<dbReference type="OrthoDB" id="9810365at2"/>
<dbReference type="RefSeq" id="WP_157992381.1">
    <property type="nucleotide sequence ID" value="NZ_LR217713.1"/>
</dbReference>
<feature type="short sequence motif" description="'HIGH' region" evidence="11">
    <location>
        <begin position="42"/>
        <end position="52"/>
    </location>
</feature>
<comment type="function">
    <text evidence="11">Catalyzes the attachment of valine to tRNA(Val). As ValRS can inadvertently accommodate and process structurally similar amino acids such as threonine, to avoid such errors, it has a 'posttransfer' editing activity that hydrolyzes mischarged Thr-tRNA(Val) in a tRNA-dependent manner.</text>
</comment>
<dbReference type="PRINTS" id="PR00986">
    <property type="entry name" value="TRNASYNTHVAL"/>
</dbReference>
<evidence type="ECO:0000259" key="12">
    <source>
        <dbReference type="Pfam" id="PF00133"/>
    </source>
</evidence>
<keyword evidence="7 11" id="KW-0648">Protein biosynthesis</keyword>
<evidence type="ECO:0000256" key="1">
    <source>
        <dbReference type="ARBA" id="ARBA00004496"/>
    </source>
</evidence>
<dbReference type="EMBL" id="LR217713">
    <property type="protein sequence ID" value="VFP81720.1"/>
    <property type="molecule type" value="Genomic_DNA"/>
</dbReference>
<dbReference type="Pfam" id="PF00133">
    <property type="entry name" value="tRNA-synt_1"/>
    <property type="match status" value="1"/>
</dbReference>
<dbReference type="Gene3D" id="3.90.740.10">
    <property type="entry name" value="Valyl/Leucyl/Isoleucyl-tRNA synthetase, editing domain"/>
    <property type="match status" value="1"/>
</dbReference>
<evidence type="ECO:0000259" key="14">
    <source>
        <dbReference type="Pfam" id="PF10458"/>
    </source>
</evidence>
<evidence type="ECO:0000256" key="4">
    <source>
        <dbReference type="ARBA" id="ARBA00022598"/>
    </source>
</evidence>
<feature type="binding site" evidence="11">
    <location>
        <position position="557"/>
    </location>
    <ligand>
        <name>ATP</name>
        <dbReference type="ChEBI" id="CHEBI:30616"/>
    </ligand>
</feature>
<evidence type="ECO:0000256" key="9">
    <source>
        <dbReference type="ARBA" id="ARBA00023146"/>
    </source>
</evidence>
<dbReference type="SUPFAM" id="SSF50677">
    <property type="entry name" value="ValRS/IleRS/LeuRS editing domain"/>
    <property type="match status" value="1"/>
</dbReference>
<accession>A0A451D7A0</accession>
<dbReference type="GO" id="GO:0005524">
    <property type="term" value="F:ATP binding"/>
    <property type="evidence" value="ECO:0007669"/>
    <property type="project" value="UniProtKB-UniRule"/>
</dbReference>
<feature type="domain" description="Valyl-tRNA synthetase tRNA-binding arm" evidence="14">
    <location>
        <begin position="888"/>
        <end position="941"/>
    </location>
</feature>
<dbReference type="Pfam" id="PF08264">
    <property type="entry name" value="Anticodon_1"/>
    <property type="match status" value="1"/>
</dbReference>
<dbReference type="InterPro" id="IPR033705">
    <property type="entry name" value="Anticodon_Ia_Val"/>
</dbReference>
<dbReference type="GO" id="GO:0005829">
    <property type="term" value="C:cytosol"/>
    <property type="evidence" value="ECO:0007669"/>
    <property type="project" value="TreeGrafter"/>
</dbReference>
<dbReference type="SUPFAM" id="SSF52374">
    <property type="entry name" value="Nucleotidylyl transferase"/>
    <property type="match status" value="1"/>
</dbReference>
<feature type="domain" description="Methionyl/Valyl/Leucyl/Isoleucyl-tRNA synthetase anticodon-binding" evidence="13">
    <location>
        <begin position="674"/>
        <end position="824"/>
    </location>
</feature>
<organism evidence="15 16">
    <name type="scientific">Candidatus Erwinia haradaeae</name>
    <dbReference type="NCBI Taxonomy" id="1922217"/>
    <lineage>
        <taxon>Bacteria</taxon>
        <taxon>Pseudomonadati</taxon>
        <taxon>Pseudomonadota</taxon>
        <taxon>Gammaproteobacteria</taxon>
        <taxon>Enterobacterales</taxon>
        <taxon>Erwiniaceae</taxon>
        <taxon>Erwinia</taxon>
    </lineage>
</organism>
<dbReference type="PROSITE" id="PS00178">
    <property type="entry name" value="AA_TRNA_LIGASE_I"/>
    <property type="match status" value="1"/>
</dbReference>